<dbReference type="InterPro" id="IPR023213">
    <property type="entry name" value="CAT-like_dom_sf"/>
</dbReference>
<organism evidence="3 4">
    <name type="scientific">Vicia faba</name>
    <name type="common">Broad bean</name>
    <name type="synonym">Faba vulgaris</name>
    <dbReference type="NCBI Taxonomy" id="3906"/>
    <lineage>
        <taxon>Eukaryota</taxon>
        <taxon>Viridiplantae</taxon>
        <taxon>Streptophyta</taxon>
        <taxon>Embryophyta</taxon>
        <taxon>Tracheophyta</taxon>
        <taxon>Spermatophyta</taxon>
        <taxon>Magnoliopsida</taxon>
        <taxon>eudicotyledons</taxon>
        <taxon>Gunneridae</taxon>
        <taxon>Pentapetalae</taxon>
        <taxon>rosids</taxon>
        <taxon>fabids</taxon>
        <taxon>Fabales</taxon>
        <taxon>Fabaceae</taxon>
        <taxon>Papilionoideae</taxon>
        <taxon>50 kb inversion clade</taxon>
        <taxon>NPAAA clade</taxon>
        <taxon>Hologalegina</taxon>
        <taxon>IRL clade</taxon>
        <taxon>Fabeae</taxon>
        <taxon>Vicia</taxon>
    </lineage>
</organism>
<proteinExistence type="predicted"/>
<reference evidence="3 4" key="1">
    <citation type="submission" date="2023-01" db="EMBL/GenBank/DDBJ databases">
        <authorList>
            <person name="Kreplak J."/>
        </authorList>
    </citation>
    <scope>NUCLEOTIDE SEQUENCE [LARGE SCALE GENOMIC DNA]</scope>
</reference>
<dbReference type="PANTHER" id="PTHR31625">
    <property type="match status" value="1"/>
</dbReference>
<evidence type="ECO:0000313" key="4">
    <source>
        <dbReference type="Proteomes" id="UP001157006"/>
    </source>
</evidence>
<gene>
    <name evidence="3" type="ORF">VFH_I051720</name>
</gene>
<protein>
    <submittedName>
        <fullName evidence="3">Uncharacterized protein</fullName>
    </submittedName>
</protein>
<sequence>MMKLIEHIQVSPPPNSLPSPTTLPLTLFDISWFYCLPPVQRIFFYRFPHQPHHFLQTTLPILKHSLSLTLQHFFPFSSNLIIPPISDNPPYIRYLNGDSLSFTVSESSADFNLLISDSQDAQNWHPLVANLPPPRIEPNRTIAIPLMAIQLTLLPNSGFSICLTFKHVAADGKSLHHFMKYWASLSKAIANNDNSLLSLPLDLPSHERDTVLKHPKAPKLIYQHEDAYSDSYADKVRTSLILSHEQVQKLKKWFVDKCKDTTKHMSTFVVTCSLIWFCMVRSEKNTGGDGAVDDLCNFLFLADCRDRPEYSLPKTYFGNCLASYTVVVKRGELVGKDGIVVAANAIERKIREFKSDDLLVDEVLMPDYRELSKPGLSLVVVAGSPKLAIYETDFGWGKPVKSDAVHIDAFGSISLSDCRDGGGGIEVGLALERSRMANFIDIFQEQLDNICSM</sequence>
<keyword evidence="1" id="KW-0808">Transferase</keyword>
<dbReference type="Pfam" id="PF02458">
    <property type="entry name" value="Transferase"/>
    <property type="match status" value="1"/>
</dbReference>
<evidence type="ECO:0000313" key="3">
    <source>
        <dbReference type="EMBL" id="CAI8592654.1"/>
    </source>
</evidence>
<name>A0AAV0Z5D5_VICFA</name>
<accession>A0AAV0Z5D5</accession>
<dbReference type="EMBL" id="OX451735">
    <property type="protein sequence ID" value="CAI8592654.1"/>
    <property type="molecule type" value="Genomic_DNA"/>
</dbReference>
<dbReference type="Gene3D" id="3.30.559.10">
    <property type="entry name" value="Chloramphenicol acetyltransferase-like domain"/>
    <property type="match status" value="2"/>
</dbReference>
<dbReference type="GO" id="GO:0016747">
    <property type="term" value="F:acyltransferase activity, transferring groups other than amino-acyl groups"/>
    <property type="evidence" value="ECO:0007669"/>
    <property type="project" value="UniProtKB-ARBA"/>
</dbReference>
<dbReference type="AlphaFoldDB" id="A0AAV0Z5D5"/>
<dbReference type="InterPro" id="IPR051504">
    <property type="entry name" value="Plant_metabolite_acyltrans"/>
</dbReference>
<evidence type="ECO:0000256" key="1">
    <source>
        <dbReference type="ARBA" id="ARBA00022679"/>
    </source>
</evidence>
<dbReference type="Proteomes" id="UP001157006">
    <property type="component" value="Chromosome 1S"/>
</dbReference>
<keyword evidence="4" id="KW-1185">Reference proteome</keyword>
<keyword evidence="2" id="KW-0012">Acyltransferase</keyword>
<evidence type="ECO:0000256" key="2">
    <source>
        <dbReference type="ARBA" id="ARBA00023315"/>
    </source>
</evidence>